<evidence type="ECO:0008006" key="4">
    <source>
        <dbReference type="Google" id="ProtNLM"/>
    </source>
</evidence>
<dbReference type="Proteomes" id="UP000238523">
    <property type="component" value="Plasmid pRLN3"/>
</dbReference>
<geneLocation type="plasmid" evidence="3">
    <name>prln3</name>
</geneLocation>
<keyword evidence="1" id="KW-0472">Membrane</keyword>
<feature type="transmembrane region" description="Helical" evidence="1">
    <location>
        <begin position="14"/>
        <end position="35"/>
    </location>
</feature>
<dbReference type="RefSeq" id="WP_158686990.1">
    <property type="nucleotide sequence ID" value="NZ_CP025015.1"/>
</dbReference>
<name>A0A2K9ZGK5_RHILE</name>
<evidence type="ECO:0000313" key="3">
    <source>
        <dbReference type="Proteomes" id="UP000238523"/>
    </source>
</evidence>
<accession>A0A2K9ZGK5</accession>
<evidence type="ECO:0000313" key="2">
    <source>
        <dbReference type="EMBL" id="AUW47171.1"/>
    </source>
</evidence>
<proteinExistence type="predicted"/>
<dbReference type="AlphaFoldDB" id="A0A2K9ZGK5"/>
<dbReference type="EMBL" id="CP025015">
    <property type="protein sequence ID" value="AUW47171.1"/>
    <property type="molecule type" value="Genomic_DNA"/>
</dbReference>
<gene>
    <name evidence="2" type="ORF">CUJ84_pRLN3000030</name>
</gene>
<protein>
    <recommendedName>
        <fullName evidence="4">Transmembrane protein</fullName>
    </recommendedName>
</protein>
<organism evidence="2 3">
    <name type="scientific">Rhizobium leguminosarum</name>
    <dbReference type="NCBI Taxonomy" id="384"/>
    <lineage>
        <taxon>Bacteria</taxon>
        <taxon>Pseudomonadati</taxon>
        <taxon>Pseudomonadota</taxon>
        <taxon>Alphaproteobacteria</taxon>
        <taxon>Hyphomicrobiales</taxon>
        <taxon>Rhizobiaceae</taxon>
        <taxon>Rhizobium/Agrobacterium group</taxon>
        <taxon>Rhizobium</taxon>
    </lineage>
</organism>
<reference evidence="2 3" key="1">
    <citation type="submission" date="2017-11" db="EMBL/GenBank/DDBJ databases">
        <title>Complete genome of Rhizobium leguminosarum Norway, an ineffective micro-symbiont.</title>
        <authorList>
            <person name="Hoffrichter A."/>
            <person name="Liang J."/>
            <person name="Brachmann A."/>
            <person name="Marin M."/>
        </authorList>
    </citation>
    <scope>NUCLEOTIDE SEQUENCE [LARGE SCALE GENOMIC DNA]</scope>
    <source>
        <strain evidence="2 3">Norway</strain>
        <plasmid evidence="3">Plasmid prln3</plasmid>
    </source>
</reference>
<keyword evidence="1" id="KW-1133">Transmembrane helix</keyword>
<feature type="transmembrane region" description="Helical" evidence="1">
    <location>
        <begin position="55"/>
        <end position="78"/>
    </location>
</feature>
<keyword evidence="2" id="KW-0614">Plasmid</keyword>
<sequence>MFEPELFGIAASRYADFGMSLITPLLGFLFLYFLRLPLKKLPFIGGDVNYTPPSWVLPLFAMSTLFALGLSFSIAFFLMQMRGEPNQVDFANSFERKIDYAPNIGTVIGASYSLVEYDGDSDVRIFLNGYRLFGTSSHCMLNFQCRNAADLGAKARFSAARTFDLPDLSYKHVRQLRSLPISEDVTDYLVPGQNIFDLFFGNSGVGDCAVQALIHLRGDKTERDLRLTVTDGLSAKPVEQTTGPGFDAYVYSASADQNSPESVSKYGTYIDNPSFRVCERIRVIFQVSNGFPFDEATWKAKQQARQKAENCEINPRMQGC</sequence>
<keyword evidence="1" id="KW-0812">Transmembrane</keyword>
<evidence type="ECO:0000256" key="1">
    <source>
        <dbReference type="SAM" id="Phobius"/>
    </source>
</evidence>